<keyword evidence="1" id="KW-0472">Membrane</keyword>
<feature type="transmembrane region" description="Helical" evidence="1">
    <location>
        <begin position="68"/>
        <end position="86"/>
    </location>
</feature>
<evidence type="ECO:0000313" key="2">
    <source>
        <dbReference type="EMBL" id="NKY35062.1"/>
    </source>
</evidence>
<gene>
    <name evidence="2" type="ORF">HGA13_18595</name>
</gene>
<keyword evidence="3" id="KW-1185">Reference proteome</keyword>
<accession>A0A846XGF8</accession>
<keyword evidence="1" id="KW-1133">Transmembrane helix</keyword>
<organism evidence="2 3">
    <name type="scientific">Nocardia speluncae</name>
    <dbReference type="NCBI Taxonomy" id="419477"/>
    <lineage>
        <taxon>Bacteria</taxon>
        <taxon>Bacillati</taxon>
        <taxon>Actinomycetota</taxon>
        <taxon>Actinomycetes</taxon>
        <taxon>Mycobacteriales</taxon>
        <taxon>Nocardiaceae</taxon>
        <taxon>Nocardia</taxon>
    </lineage>
</organism>
<reference evidence="2 3" key="1">
    <citation type="submission" date="2020-04" db="EMBL/GenBank/DDBJ databases">
        <title>MicrobeNet Type strains.</title>
        <authorList>
            <person name="Nicholson A.C."/>
        </authorList>
    </citation>
    <scope>NUCLEOTIDE SEQUENCE [LARGE SCALE GENOMIC DNA]</scope>
    <source>
        <strain evidence="2 3">DSM 45078</strain>
    </source>
</reference>
<feature type="transmembrane region" description="Helical" evidence="1">
    <location>
        <begin position="6"/>
        <end position="23"/>
    </location>
</feature>
<evidence type="ECO:0000256" key="1">
    <source>
        <dbReference type="SAM" id="Phobius"/>
    </source>
</evidence>
<dbReference type="RefSeq" id="WP_068043760.1">
    <property type="nucleotide sequence ID" value="NZ_JAAXOO010000004.1"/>
</dbReference>
<name>A0A846XGF8_9NOCA</name>
<proteinExistence type="predicted"/>
<dbReference type="AlphaFoldDB" id="A0A846XGF8"/>
<protein>
    <submittedName>
        <fullName evidence="2">Uncharacterized protein</fullName>
    </submittedName>
</protein>
<feature type="transmembrane region" description="Helical" evidence="1">
    <location>
        <begin position="107"/>
        <end position="126"/>
    </location>
</feature>
<dbReference type="EMBL" id="JAAXOO010000004">
    <property type="protein sequence ID" value="NKY35062.1"/>
    <property type="molecule type" value="Genomic_DNA"/>
</dbReference>
<evidence type="ECO:0000313" key="3">
    <source>
        <dbReference type="Proteomes" id="UP000565715"/>
    </source>
</evidence>
<feature type="transmembrane region" description="Helical" evidence="1">
    <location>
        <begin position="44"/>
        <end position="62"/>
    </location>
</feature>
<sequence length="128" mass="13712">MNTAEAAQAAAIFWGIFLVGSYFPALISKRFLSVLMLEKQTDGFVIMAASLQIVIGAASLAVNNRWELGLAGIITVLGWMAVVKGVGRYMALGLAEKAAKNMPAAVAYPYLLIHLAVGCFLLYRGFVN</sequence>
<dbReference type="Proteomes" id="UP000565715">
    <property type="component" value="Unassembled WGS sequence"/>
</dbReference>
<comment type="caution">
    <text evidence="2">The sequence shown here is derived from an EMBL/GenBank/DDBJ whole genome shotgun (WGS) entry which is preliminary data.</text>
</comment>
<keyword evidence="1" id="KW-0812">Transmembrane</keyword>